<keyword evidence="6" id="KW-1133">Transmembrane helix</keyword>
<dbReference type="GO" id="GO:0004673">
    <property type="term" value="F:protein histidine kinase activity"/>
    <property type="evidence" value="ECO:0007669"/>
    <property type="project" value="UniProtKB-EC"/>
</dbReference>
<dbReference type="SMART" id="SM00387">
    <property type="entry name" value="HATPase_c"/>
    <property type="match status" value="1"/>
</dbReference>
<evidence type="ECO:0000259" key="7">
    <source>
        <dbReference type="PROSITE" id="PS50109"/>
    </source>
</evidence>
<evidence type="ECO:0000259" key="9">
    <source>
        <dbReference type="PROSITE" id="PS50113"/>
    </source>
</evidence>
<keyword evidence="5" id="KW-0418">Kinase</keyword>
<feature type="transmembrane region" description="Helical" evidence="6">
    <location>
        <begin position="61"/>
        <end position="80"/>
    </location>
</feature>
<dbReference type="InterPro" id="IPR000014">
    <property type="entry name" value="PAS"/>
</dbReference>
<evidence type="ECO:0000256" key="2">
    <source>
        <dbReference type="ARBA" id="ARBA00012438"/>
    </source>
</evidence>
<evidence type="ECO:0000256" key="6">
    <source>
        <dbReference type="SAM" id="Phobius"/>
    </source>
</evidence>
<keyword evidence="3" id="KW-0597">Phosphoprotein</keyword>
<dbReference type="Gene3D" id="3.30.565.10">
    <property type="entry name" value="Histidine kinase-like ATPase, C-terminal domain"/>
    <property type="match status" value="1"/>
</dbReference>
<dbReference type="PROSITE" id="PS50112">
    <property type="entry name" value="PAS"/>
    <property type="match status" value="1"/>
</dbReference>
<name>A0AAF0JN49_9EURY</name>
<dbReference type="RefSeq" id="WP_278099914.1">
    <property type="nucleotide sequence ID" value="NZ_CP091092.1"/>
</dbReference>
<evidence type="ECO:0000256" key="3">
    <source>
        <dbReference type="ARBA" id="ARBA00022553"/>
    </source>
</evidence>
<dbReference type="InterPro" id="IPR035965">
    <property type="entry name" value="PAS-like_dom_sf"/>
</dbReference>
<dbReference type="CDD" id="cd00130">
    <property type="entry name" value="PAS"/>
    <property type="match status" value="2"/>
</dbReference>
<keyword evidence="6" id="KW-0472">Membrane</keyword>
<organism evidence="10 11">
    <name type="scientific">Methanomicrobium antiquum</name>
    <dbReference type="NCBI Taxonomy" id="487686"/>
    <lineage>
        <taxon>Archaea</taxon>
        <taxon>Methanobacteriati</taxon>
        <taxon>Methanobacteriota</taxon>
        <taxon>Stenosarchaea group</taxon>
        <taxon>Methanomicrobia</taxon>
        <taxon>Methanomicrobiales</taxon>
        <taxon>Methanomicrobiaceae</taxon>
        <taxon>Methanomicrobium</taxon>
    </lineage>
</organism>
<dbReference type="AlphaFoldDB" id="A0AAF0JN49"/>
<dbReference type="SMART" id="SM00086">
    <property type="entry name" value="PAC"/>
    <property type="match status" value="2"/>
</dbReference>
<reference evidence="10" key="1">
    <citation type="submission" date="2022-01" db="EMBL/GenBank/DDBJ databases">
        <title>Complete genome of Methanomicrobium antiquum DSM 21220.</title>
        <authorList>
            <person name="Chen S.-C."/>
            <person name="You Y.-T."/>
            <person name="Zhou Y.-Z."/>
            <person name="Lai M.-C."/>
        </authorList>
    </citation>
    <scope>NUCLEOTIDE SEQUENCE</scope>
    <source>
        <strain evidence="10">DSM 21220</strain>
    </source>
</reference>
<evidence type="ECO:0000256" key="4">
    <source>
        <dbReference type="ARBA" id="ARBA00022679"/>
    </source>
</evidence>
<evidence type="ECO:0000313" key="11">
    <source>
        <dbReference type="Proteomes" id="UP001218895"/>
    </source>
</evidence>
<dbReference type="KEGG" id="manq:L1994_01380"/>
<dbReference type="GeneID" id="79949006"/>
<dbReference type="InterPro" id="IPR036890">
    <property type="entry name" value="HATPase_C_sf"/>
</dbReference>
<dbReference type="EC" id="2.7.13.3" evidence="2"/>
<proteinExistence type="predicted"/>
<keyword evidence="11" id="KW-1185">Reference proteome</keyword>
<dbReference type="InterPro" id="IPR052162">
    <property type="entry name" value="Sensor_kinase/Photoreceptor"/>
</dbReference>
<feature type="domain" description="Histidine kinase" evidence="7">
    <location>
        <begin position="392"/>
        <end position="585"/>
    </location>
</feature>
<dbReference type="InterPro" id="IPR001610">
    <property type="entry name" value="PAC"/>
</dbReference>
<keyword evidence="6" id="KW-0812">Transmembrane</keyword>
<evidence type="ECO:0000256" key="5">
    <source>
        <dbReference type="ARBA" id="ARBA00022777"/>
    </source>
</evidence>
<dbReference type="SUPFAM" id="SSF55874">
    <property type="entry name" value="ATPase domain of HSP90 chaperone/DNA topoisomerase II/histidine kinase"/>
    <property type="match status" value="1"/>
</dbReference>
<accession>A0AAF0JN49</accession>
<evidence type="ECO:0000313" key="10">
    <source>
        <dbReference type="EMBL" id="WFN37076.1"/>
    </source>
</evidence>
<feature type="domain" description="PAC" evidence="9">
    <location>
        <begin position="208"/>
        <end position="259"/>
    </location>
</feature>
<comment type="catalytic activity">
    <reaction evidence="1">
        <text>ATP + protein L-histidine = ADP + protein N-phospho-L-histidine.</text>
        <dbReference type="EC" id="2.7.13.3"/>
    </reaction>
</comment>
<dbReference type="Gene3D" id="3.30.450.20">
    <property type="entry name" value="PAS domain"/>
    <property type="match status" value="2"/>
</dbReference>
<dbReference type="InterPro" id="IPR005467">
    <property type="entry name" value="His_kinase_dom"/>
</dbReference>
<dbReference type="Pfam" id="PF13426">
    <property type="entry name" value="PAS_9"/>
    <property type="match status" value="2"/>
</dbReference>
<sequence length="597" mass="67960">MSLNSEFLADKKTAFALIIMTIFCIVISFFSLSSGFYIIFQNFFYIPIILACIFYLRRGLLFSVILSFVYLGLLTGYAGFNEFGNGIARTLIFIGIACIITILSEKTKYANDKVREKNKELKYTIEKLALSCDRYHTLFESISDSLFLYKIDENGLPGLFIEVNSSASESIGYSREEFLRMTALDIAGEIGKREAKEQVEILYKKGSHKFESSQVRKDGTEFPVEVNCHLIRTDSQGCLVLSVVRDITDRKKIEMALKDEITRRRILQDQSRDGIIIIREDGSVFEVNKSFADMLYYSVDDVKKMHIWEWNQSVPREIISKMLKTVDEKGDHFETRHLRKDGTEIDVDISTTAANFSGEKLILCICRDITAWKNSEKALINLNKKLSLLSYITCHDILNKANALEIFISLLDKKDLNPDIQPYLGEAVDAVNLIMSQIEFAREYGKVGVNEPLWLSLEEITKELSDVRAELNFECKGIYVYADAMLEKVFYNLFDNTLRHTKGLVLINIRCRIGGDSTLIISWEDNGPGIEDSKKEKIFESGYGQNTGFGLFLAREILDITKIKISEVGVFGKGATFELSVPKGGYYFEEKGRVTKK</sequence>
<dbReference type="CDD" id="cd00075">
    <property type="entry name" value="HATPase"/>
    <property type="match status" value="1"/>
</dbReference>
<dbReference type="PANTHER" id="PTHR43304">
    <property type="entry name" value="PHYTOCHROME-LIKE PROTEIN CPH1"/>
    <property type="match status" value="1"/>
</dbReference>
<feature type="transmembrane region" description="Helical" evidence="6">
    <location>
        <begin position="36"/>
        <end position="56"/>
    </location>
</feature>
<dbReference type="SUPFAM" id="SSF55785">
    <property type="entry name" value="PYP-like sensor domain (PAS domain)"/>
    <property type="match status" value="2"/>
</dbReference>
<dbReference type="EMBL" id="CP091092">
    <property type="protein sequence ID" value="WFN37076.1"/>
    <property type="molecule type" value="Genomic_DNA"/>
</dbReference>
<dbReference type="InterPro" id="IPR000700">
    <property type="entry name" value="PAS-assoc_C"/>
</dbReference>
<gene>
    <name evidence="10" type="ORF">L1994_01380</name>
</gene>
<evidence type="ECO:0000259" key="8">
    <source>
        <dbReference type="PROSITE" id="PS50112"/>
    </source>
</evidence>
<dbReference type="Pfam" id="PF02518">
    <property type="entry name" value="HATPase_c"/>
    <property type="match status" value="1"/>
</dbReference>
<evidence type="ECO:0000256" key="1">
    <source>
        <dbReference type="ARBA" id="ARBA00000085"/>
    </source>
</evidence>
<dbReference type="PROSITE" id="PS50109">
    <property type="entry name" value="HIS_KIN"/>
    <property type="match status" value="1"/>
</dbReference>
<dbReference type="PROSITE" id="PS50113">
    <property type="entry name" value="PAC"/>
    <property type="match status" value="1"/>
</dbReference>
<feature type="transmembrane region" description="Helical" evidence="6">
    <location>
        <begin position="86"/>
        <end position="103"/>
    </location>
</feature>
<keyword evidence="4" id="KW-0808">Transferase</keyword>
<dbReference type="InterPro" id="IPR003594">
    <property type="entry name" value="HATPase_dom"/>
</dbReference>
<feature type="domain" description="PAS" evidence="8">
    <location>
        <begin position="131"/>
        <end position="179"/>
    </location>
</feature>
<dbReference type="SMART" id="SM00091">
    <property type="entry name" value="PAS"/>
    <property type="match status" value="2"/>
</dbReference>
<dbReference type="NCBIfam" id="TIGR00229">
    <property type="entry name" value="sensory_box"/>
    <property type="match status" value="2"/>
</dbReference>
<dbReference type="PANTHER" id="PTHR43304:SF1">
    <property type="entry name" value="PAC DOMAIN-CONTAINING PROTEIN"/>
    <property type="match status" value="1"/>
</dbReference>
<protein>
    <recommendedName>
        <fullName evidence="2">histidine kinase</fullName>
        <ecNumber evidence="2">2.7.13.3</ecNumber>
    </recommendedName>
</protein>
<dbReference type="Proteomes" id="UP001218895">
    <property type="component" value="Chromosome"/>
</dbReference>
<feature type="transmembrane region" description="Helical" evidence="6">
    <location>
        <begin position="12"/>
        <end position="30"/>
    </location>
</feature>